<gene>
    <name evidence="1" type="ORF">K0M31_007030</name>
</gene>
<protein>
    <submittedName>
        <fullName evidence="1">Uncharacterized protein</fullName>
    </submittedName>
</protein>
<dbReference type="EMBL" id="JAHYIQ010000019">
    <property type="protein sequence ID" value="KAK1124002.1"/>
    <property type="molecule type" value="Genomic_DNA"/>
</dbReference>
<keyword evidence="2" id="KW-1185">Reference proteome</keyword>
<sequence>MALAQSSRGDQRPHGQLVINGFWTPRPGYNTMDQLAKSELTLRLYTVQRFGEEHERDVKPRNFDWLENIEYSLAQTSILDDFIGEREKYEVT</sequence>
<dbReference type="AlphaFoldDB" id="A0AA40KKP9"/>
<dbReference type="Proteomes" id="UP001177670">
    <property type="component" value="Unassembled WGS sequence"/>
</dbReference>
<proteinExistence type="predicted"/>
<comment type="caution">
    <text evidence="1">The sequence shown here is derived from an EMBL/GenBank/DDBJ whole genome shotgun (WGS) entry which is preliminary data.</text>
</comment>
<reference evidence="1" key="1">
    <citation type="submission" date="2021-10" db="EMBL/GenBank/DDBJ databases">
        <title>Melipona bicolor Genome sequencing and assembly.</title>
        <authorList>
            <person name="Araujo N.S."/>
            <person name="Arias M.C."/>
        </authorList>
    </citation>
    <scope>NUCLEOTIDE SEQUENCE</scope>
    <source>
        <strain evidence="1">USP_2M_L1-L4_2017</strain>
        <tissue evidence="1">Whole body</tissue>
    </source>
</reference>
<evidence type="ECO:0000313" key="1">
    <source>
        <dbReference type="EMBL" id="KAK1124002.1"/>
    </source>
</evidence>
<accession>A0AA40KKP9</accession>
<name>A0AA40KKP9_9HYME</name>
<organism evidence="1 2">
    <name type="scientific">Melipona bicolor</name>
    <dbReference type="NCBI Taxonomy" id="60889"/>
    <lineage>
        <taxon>Eukaryota</taxon>
        <taxon>Metazoa</taxon>
        <taxon>Ecdysozoa</taxon>
        <taxon>Arthropoda</taxon>
        <taxon>Hexapoda</taxon>
        <taxon>Insecta</taxon>
        <taxon>Pterygota</taxon>
        <taxon>Neoptera</taxon>
        <taxon>Endopterygota</taxon>
        <taxon>Hymenoptera</taxon>
        <taxon>Apocrita</taxon>
        <taxon>Aculeata</taxon>
        <taxon>Apoidea</taxon>
        <taxon>Anthophila</taxon>
        <taxon>Apidae</taxon>
        <taxon>Melipona</taxon>
    </lineage>
</organism>
<evidence type="ECO:0000313" key="2">
    <source>
        <dbReference type="Proteomes" id="UP001177670"/>
    </source>
</evidence>